<evidence type="ECO:0000256" key="1">
    <source>
        <dbReference type="SAM" id="MobiDB-lite"/>
    </source>
</evidence>
<dbReference type="EMBL" id="JAXIOK010000004">
    <property type="protein sequence ID" value="KAK4774200.1"/>
    <property type="molecule type" value="Genomic_DNA"/>
</dbReference>
<name>A0AAN7QSS2_9MYRT</name>
<protein>
    <submittedName>
        <fullName evidence="2">Uncharacterized protein</fullName>
    </submittedName>
</protein>
<sequence length="94" mass="10329">MLLNLMQVETTCFCKVDAGLKTVSGAKRFVPGAKLCLQPDIKPSIHPIGQKPSRGEKKTRNQSPLIPGLPDDLAISCLIRFFQLDKYTVTGSKE</sequence>
<evidence type="ECO:0000313" key="2">
    <source>
        <dbReference type="EMBL" id="KAK4774200.1"/>
    </source>
</evidence>
<proteinExistence type="predicted"/>
<gene>
    <name evidence="2" type="ORF">SAY87_029219</name>
</gene>
<comment type="caution">
    <text evidence="2">The sequence shown here is derived from an EMBL/GenBank/DDBJ whole genome shotgun (WGS) entry which is preliminary data.</text>
</comment>
<evidence type="ECO:0000313" key="3">
    <source>
        <dbReference type="Proteomes" id="UP001345219"/>
    </source>
</evidence>
<keyword evidence="3" id="KW-1185">Reference proteome</keyword>
<dbReference type="Proteomes" id="UP001345219">
    <property type="component" value="Chromosome 22"/>
</dbReference>
<feature type="region of interest" description="Disordered" evidence="1">
    <location>
        <begin position="44"/>
        <end position="68"/>
    </location>
</feature>
<dbReference type="AlphaFoldDB" id="A0AAN7QSS2"/>
<organism evidence="2 3">
    <name type="scientific">Trapa incisa</name>
    <dbReference type="NCBI Taxonomy" id="236973"/>
    <lineage>
        <taxon>Eukaryota</taxon>
        <taxon>Viridiplantae</taxon>
        <taxon>Streptophyta</taxon>
        <taxon>Embryophyta</taxon>
        <taxon>Tracheophyta</taxon>
        <taxon>Spermatophyta</taxon>
        <taxon>Magnoliopsida</taxon>
        <taxon>eudicotyledons</taxon>
        <taxon>Gunneridae</taxon>
        <taxon>Pentapetalae</taxon>
        <taxon>rosids</taxon>
        <taxon>malvids</taxon>
        <taxon>Myrtales</taxon>
        <taxon>Lythraceae</taxon>
        <taxon>Trapa</taxon>
    </lineage>
</organism>
<accession>A0AAN7QSS2</accession>
<reference evidence="2 3" key="1">
    <citation type="journal article" date="2023" name="Hortic Res">
        <title>Pangenome of water caltrop reveals structural variations and asymmetric subgenome divergence after allopolyploidization.</title>
        <authorList>
            <person name="Zhang X."/>
            <person name="Chen Y."/>
            <person name="Wang L."/>
            <person name="Yuan Y."/>
            <person name="Fang M."/>
            <person name="Shi L."/>
            <person name="Lu R."/>
            <person name="Comes H.P."/>
            <person name="Ma Y."/>
            <person name="Chen Y."/>
            <person name="Huang G."/>
            <person name="Zhou Y."/>
            <person name="Zheng Z."/>
            <person name="Qiu Y."/>
        </authorList>
    </citation>
    <scope>NUCLEOTIDE SEQUENCE [LARGE SCALE GENOMIC DNA]</scope>
    <source>
        <tissue evidence="2">Roots</tissue>
    </source>
</reference>